<organism evidence="2 3">
    <name type="scientific">Compostibacillus humi</name>
    <dbReference type="NCBI Taxonomy" id="1245525"/>
    <lineage>
        <taxon>Bacteria</taxon>
        <taxon>Bacillati</taxon>
        <taxon>Bacillota</taxon>
        <taxon>Bacilli</taxon>
        <taxon>Bacillales</taxon>
        <taxon>Bacillaceae</taxon>
        <taxon>Compostibacillus</taxon>
    </lineage>
</organism>
<dbReference type="AlphaFoldDB" id="A0A8J2TSS4"/>
<reference evidence="2" key="2">
    <citation type="submission" date="2020-09" db="EMBL/GenBank/DDBJ databases">
        <authorList>
            <person name="Sun Q."/>
            <person name="Zhou Y."/>
        </authorList>
    </citation>
    <scope>NUCLEOTIDE SEQUENCE</scope>
    <source>
        <strain evidence="2">CGMCC 1.12360</strain>
    </source>
</reference>
<reference evidence="2" key="1">
    <citation type="journal article" date="2014" name="Int. J. Syst. Evol. Microbiol.">
        <title>Complete genome sequence of Corynebacterium casei LMG S-19264T (=DSM 44701T), isolated from a smear-ripened cheese.</title>
        <authorList>
            <consortium name="US DOE Joint Genome Institute (JGI-PGF)"/>
            <person name="Walter F."/>
            <person name="Albersmeier A."/>
            <person name="Kalinowski J."/>
            <person name="Ruckert C."/>
        </authorList>
    </citation>
    <scope>NUCLEOTIDE SEQUENCE</scope>
    <source>
        <strain evidence="2">CGMCC 1.12360</strain>
    </source>
</reference>
<comment type="caution">
    <text evidence="2">The sequence shown here is derived from an EMBL/GenBank/DDBJ whole genome shotgun (WGS) entry which is preliminary data.</text>
</comment>
<dbReference type="InterPro" id="IPR009996">
    <property type="entry name" value="YycH"/>
</dbReference>
<accession>A0A8J2TSS4</accession>
<evidence type="ECO:0000259" key="1">
    <source>
        <dbReference type="Pfam" id="PF07435"/>
    </source>
</evidence>
<name>A0A8J2TSS4_9BACI</name>
<dbReference type="RefSeq" id="WP_188392280.1">
    <property type="nucleotide sequence ID" value="NZ_BMEV01000035.1"/>
</dbReference>
<dbReference type="CDD" id="cd15787">
    <property type="entry name" value="YycH_N"/>
    <property type="match status" value="1"/>
</dbReference>
<evidence type="ECO:0000313" key="2">
    <source>
        <dbReference type="EMBL" id="GFZ78637.1"/>
    </source>
</evidence>
<feature type="domain" description="Regulatory protein YycH" evidence="1">
    <location>
        <begin position="4"/>
        <end position="420"/>
    </location>
</feature>
<dbReference type="Pfam" id="PF07435">
    <property type="entry name" value="YycH"/>
    <property type="match status" value="1"/>
</dbReference>
<protein>
    <recommendedName>
        <fullName evidence="1">Regulatory protein YycH domain-containing protein</fullName>
    </recommendedName>
</protein>
<evidence type="ECO:0000313" key="3">
    <source>
        <dbReference type="Proteomes" id="UP000602050"/>
    </source>
</evidence>
<keyword evidence="3" id="KW-1185">Reference proteome</keyword>
<sequence>MNSETVKTIVLCVLIAISLYLSFKLWSYQPSYSEVIPEEIIPEVDIDGIEKTKQQLIQPRKIIFHDDGKFYALKDPKEQEKLYNEMISWEISDFAFGPKEEETEGKKLLEVIFPNPLNMQLVTNFFDFQNQDLDFPTWSFQRMQILQNEEDNLLTVEFPSIDGRNVAVGTFQNLNYMKLVENYFSREDFNEYILYPDEDLQIYLPKDQVSLPRITTRYTTIRPDKLIQVLFSDPSVVNQSSSSNLGQLFFTDNSQLRVYQDGSKMEYVSPVAEEMTWMTANDLLNFSLDHVNDHKGWTDDYSLLDIKESQNRIIYQLNYNGYPVFSSRDLTTLEQKWNNQRLIEYHRPLFRLSDPLDETTVDLPASLEVINYVQNLPNDFADDILDIQIGYRLSYESDERIIVLSPSWFANVGGNMVEVNQNEADYLKGGD</sequence>
<gene>
    <name evidence="2" type="ORF">GCM10010978_20140</name>
</gene>
<dbReference type="InterPro" id="IPR042274">
    <property type="entry name" value="YycH/YycI_2"/>
</dbReference>
<dbReference type="EMBL" id="BMEV01000035">
    <property type="protein sequence ID" value="GFZ78637.1"/>
    <property type="molecule type" value="Genomic_DNA"/>
</dbReference>
<dbReference type="Gene3D" id="3.30.310.160">
    <property type="entry name" value="YycH protein, domain 2"/>
    <property type="match status" value="1"/>
</dbReference>
<proteinExistence type="predicted"/>
<dbReference type="Proteomes" id="UP000602050">
    <property type="component" value="Unassembled WGS sequence"/>
</dbReference>